<sequence length="124" mass="14790">MGVPLATCLANTPTKWKRTKKKEDMLEFLRNKKQYVKLCKTEKKKHEDKIQEKIGNVRNANEFWTTIKQFKPRLQDKSKIISMAEWTRHLFKCFPSINYETNLTLYDVQREALDSNFVMGEMDL</sequence>
<feature type="non-terminal residue" evidence="2">
    <location>
        <position position="124"/>
    </location>
</feature>
<gene>
    <name evidence="2" type="primary">LOC113472771</name>
</gene>
<dbReference type="RefSeq" id="XP_026688363.1">
    <property type="nucleotide sequence ID" value="XM_026832562.1"/>
</dbReference>
<keyword evidence="1" id="KW-1185">Reference proteome</keyword>
<dbReference type="AlphaFoldDB" id="A0A3Q0JMH7"/>
<evidence type="ECO:0000313" key="2">
    <source>
        <dbReference type="RefSeq" id="XP_026688363.1"/>
    </source>
</evidence>
<reference evidence="2" key="1">
    <citation type="submission" date="2025-08" db="UniProtKB">
        <authorList>
            <consortium name="RefSeq"/>
        </authorList>
    </citation>
    <scope>IDENTIFICATION</scope>
</reference>
<accession>A0A3Q0JMH7</accession>
<protein>
    <submittedName>
        <fullName evidence="2">Uncharacterized protein LOC113472771</fullName>
    </submittedName>
</protein>
<dbReference type="GeneID" id="113472771"/>
<dbReference type="PaxDb" id="121845-A0A3Q0JMH7"/>
<proteinExistence type="predicted"/>
<organism evidence="1 2">
    <name type="scientific">Diaphorina citri</name>
    <name type="common">Asian citrus psyllid</name>
    <dbReference type="NCBI Taxonomy" id="121845"/>
    <lineage>
        <taxon>Eukaryota</taxon>
        <taxon>Metazoa</taxon>
        <taxon>Ecdysozoa</taxon>
        <taxon>Arthropoda</taxon>
        <taxon>Hexapoda</taxon>
        <taxon>Insecta</taxon>
        <taxon>Pterygota</taxon>
        <taxon>Neoptera</taxon>
        <taxon>Paraneoptera</taxon>
        <taxon>Hemiptera</taxon>
        <taxon>Sternorrhyncha</taxon>
        <taxon>Psylloidea</taxon>
        <taxon>Psyllidae</taxon>
        <taxon>Diaphorininae</taxon>
        <taxon>Diaphorina</taxon>
    </lineage>
</organism>
<name>A0A3Q0JMH7_DIACI</name>
<evidence type="ECO:0000313" key="1">
    <source>
        <dbReference type="Proteomes" id="UP000079169"/>
    </source>
</evidence>
<dbReference type="KEGG" id="dci:113472771"/>
<dbReference type="Proteomes" id="UP000079169">
    <property type="component" value="Unplaced"/>
</dbReference>